<evidence type="ECO:0008006" key="4">
    <source>
        <dbReference type="Google" id="ProtNLM"/>
    </source>
</evidence>
<dbReference type="InterPro" id="IPR007454">
    <property type="entry name" value="UPF0250_YbeD-like"/>
</dbReference>
<dbReference type="PANTHER" id="PTHR38036:SF1">
    <property type="entry name" value="UPF0250 PROTEIN YBED"/>
    <property type="match status" value="1"/>
</dbReference>
<dbReference type="GO" id="GO:0005829">
    <property type="term" value="C:cytosol"/>
    <property type="evidence" value="ECO:0007669"/>
    <property type="project" value="TreeGrafter"/>
</dbReference>
<dbReference type="eggNOG" id="ENOG502S9SY">
    <property type="taxonomic scope" value="Eukaryota"/>
</dbReference>
<dbReference type="KEGG" id="gsl:Gasu_61470"/>
<dbReference type="Gene3D" id="3.30.70.260">
    <property type="match status" value="1"/>
</dbReference>
<accession>M2XRZ9</accession>
<keyword evidence="3" id="KW-1185">Reference proteome</keyword>
<dbReference type="Pfam" id="PF04359">
    <property type="entry name" value="DUF493"/>
    <property type="match status" value="1"/>
</dbReference>
<dbReference type="Gramene" id="EME26204">
    <property type="protein sequence ID" value="EME26204"/>
    <property type="gene ID" value="Gasu_61470"/>
</dbReference>
<organism evidence="2 3">
    <name type="scientific">Galdieria sulphuraria</name>
    <name type="common">Red alga</name>
    <dbReference type="NCBI Taxonomy" id="130081"/>
    <lineage>
        <taxon>Eukaryota</taxon>
        <taxon>Rhodophyta</taxon>
        <taxon>Bangiophyceae</taxon>
        <taxon>Galdieriales</taxon>
        <taxon>Galdieriaceae</taxon>
        <taxon>Galdieria</taxon>
    </lineage>
</organism>
<dbReference type="EMBL" id="KB454578">
    <property type="protein sequence ID" value="EME26204.1"/>
    <property type="molecule type" value="Genomic_DNA"/>
</dbReference>
<proteinExistence type="inferred from homology"/>
<gene>
    <name evidence="2" type="ORF">Gasu_61470</name>
</gene>
<evidence type="ECO:0000313" key="2">
    <source>
        <dbReference type="EMBL" id="EME26204.1"/>
    </source>
</evidence>
<dbReference type="OrthoDB" id="2533at2759"/>
<reference evidence="3" key="1">
    <citation type="journal article" date="2013" name="Science">
        <title>Gene transfer from bacteria and archaea facilitated evolution of an extremophilic eukaryote.</title>
        <authorList>
            <person name="Schonknecht G."/>
            <person name="Chen W.H."/>
            <person name="Ternes C.M."/>
            <person name="Barbier G.G."/>
            <person name="Shrestha R.P."/>
            <person name="Stanke M."/>
            <person name="Brautigam A."/>
            <person name="Baker B.J."/>
            <person name="Banfield J.F."/>
            <person name="Garavito R.M."/>
            <person name="Carr K."/>
            <person name="Wilkerson C."/>
            <person name="Rensing S.A."/>
            <person name="Gagneul D."/>
            <person name="Dickenson N.E."/>
            <person name="Oesterhelt C."/>
            <person name="Lercher M.J."/>
            <person name="Weber A.P."/>
        </authorList>
    </citation>
    <scope>NUCLEOTIDE SEQUENCE [LARGE SCALE GENOMIC DNA]</scope>
    <source>
        <strain evidence="3">074W</strain>
    </source>
</reference>
<comment type="similarity">
    <text evidence="1">Belongs to the UPF0250 family.</text>
</comment>
<dbReference type="AlphaFoldDB" id="M2XRZ9"/>
<sequence length="203" mass="23286">MAHPVLKWCVQEYLYTNLAFGICYPVFRCATSQLCKSTSFFHGCLCALSVDFFKSFCTSRTSGLLPYTSSFNGGQRGVFQVVDTSITRKEQSRRRVLKAIRGFPNEFNHNWNADGQRRLIDELVDFPCKFQFKIIGIRQGNFVEDIVDCVAEVLQIDPSYMEVSTRDKGKYRSITIDAPCNSSEQVYSIYAAIDRDPRVKFKF</sequence>
<dbReference type="Proteomes" id="UP000030680">
    <property type="component" value="Unassembled WGS sequence"/>
</dbReference>
<dbReference type="GeneID" id="17085189"/>
<protein>
    <recommendedName>
        <fullName evidence="4">DUF493 domain-containing protein</fullName>
    </recommendedName>
</protein>
<dbReference type="PANTHER" id="PTHR38036">
    <property type="entry name" value="UPF0250 PROTEIN YBED"/>
    <property type="match status" value="1"/>
</dbReference>
<dbReference type="RefSeq" id="XP_005702724.1">
    <property type="nucleotide sequence ID" value="XM_005702667.1"/>
</dbReference>
<dbReference type="SUPFAM" id="SSF117991">
    <property type="entry name" value="YbeD/HP0495-like"/>
    <property type="match status" value="1"/>
</dbReference>
<evidence type="ECO:0000313" key="3">
    <source>
        <dbReference type="Proteomes" id="UP000030680"/>
    </source>
</evidence>
<evidence type="ECO:0000256" key="1">
    <source>
        <dbReference type="ARBA" id="ARBA00008460"/>
    </source>
</evidence>
<name>M2XRZ9_GALSU</name>
<dbReference type="InterPro" id="IPR027471">
    <property type="entry name" value="YbeD-like_sf"/>
</dbReference>